<dbReference type="PROSITE" id="PS50977">
    <property type="entry name" value="HTH_TETR_2"/>
    <property type="match status" value="1"/>
</dbReference>
<dbReference type="Gene3D" id="1.10.357.10">
    <property type="entry name" value="Tetracycline Repressor, domain 2"/>
    <property type="match status" value="1"/>
</dbReference>
<dbReference type="Proteomes" id="UP000585638">
    <property type="component" value="Unassembled WGS sequence"/>
</dbReference>
<dbReference type="Pfam" id="PF16859">
    <property type="entry name" value="TetR_C_11"/>
    <property type="match status" value="1"/>
</dbReference>
<evidence type="ECO:0000256" key="1">
    <source>
        <dbReference type="ARBA" id="ARBA00023015"/>
    </source>
</evidence>
<gene>
    <name evidence="6" type="ORF">BJ998_006719</name>
</gene>
<dbReference type="AlphaFoldDB" id="A0A7W9NKR1"/>
<keyword evidence="7" id="KW-1185">Reference proteome</keyword>
<evidence type="ECO:0000256" key="2">
    <source>
        <dbReference type="ARBA" id="ARBA00023125"/>
    </source>
</evidence>
<evidence type="ECO:0000256" key="3">
    <source>
        <dbReference type="ARBA" id="ARBA00023163"/>
    </source>
</evidence>
<dbReference type="InterPro" id="IPR001647">
    <property type="entry name" value="HTH_TetR"/>
</dbReference>
<evidence type="ECO:0000313" key="7">
    <source>
        <dbReference type="Proteomes" id="UP000585638"/>
    </source>
</evidence>
<proteinExistence type="predicted"/>
<dbReference type="Gene3D" id="1.10.10.60">
    <property type="entry name" value="Homeodomain-like"/>
    <property type="match status" value="1"/>
</dbReference>
<dbReference type="Pfam" id="PF00440">
    <property type="entry name" value="TetR_N"/>
    <property type="match status" value="1"/>
</dbReference>
<dbReference type="InterPro" id="IPR050109">
    <property type="entry name" value="HTH-type_TetR-like_transc_reg"/>
</dbReference>
<name>A0A7W9NKR1_9PSEU</name>
<dbReference type="PANTHER" id="PTHR30055:SF148">
    <property type="entry name" value="TETR-FAMILY TRANSCRIPTIONAL REGULATOR"/>
    <property type="match status" value="1"/>
</dbReference>
<dbReference type="PRINTS" id="PR00455">
    <property type="entry name" value="HTHTETR"/>
</dbReference>
<dbReference type="GO" id="GO:0000976">
    <property type="term" value="F:transcription cis-regulatory region binding"/>
    <property type="evidence" value="ECO:0007669"/>
    <property type="project" value="TreeGrafter"/>
</dbReference>
<sequence>MPDQSRRNPQVHQAILDATWQLLVDGGWPAVSVDAIAAQAGVGKRTIYRWWPNKNAVALEAFLARARSTPPLGNPVGLAEALRAHARHFVDLYVGTRLGTLLRELIGAAQQDPELGAALREHWFEPRREPLRALITDGDADLVLDLVFAPLHYRLLTGHAPIDHSFADRVVDAALLARSNPRESRSQADRM</sequence>
<evidence type="ECO:0000259" key="5">
    <source>
        <dbReference type="PROSITE" id="PS50977"/>
    </source>
</evidence>
<dbReference type="RefSeq" id="WP_184867308.1">
    <property type="nucleotide sequence ID" value="NZ_BAAAWY010000098.1"/>
</dbReference>
<comment type="caution">
    <text evidence="6">The sequence shown here is derived from an EMBL/GenBank/DDBJ whole genome shotgun (WGS) entry which is preliminary data.</text>
</comment>
<dbReference type="InterPro" id="IPR009057">
    <property type="entry name" value="Homeodomain-like_sf"/>
</dbReference>
<feature type="DNA-binding region" description="H-T-H motif" evidence="4">
    <location>
        <begin position="32"/>
        <end position="51"/>
    </location>
</feature>
<keyword evidence="1" id="KW-0805">Transcription regulation</keyword>
<evidence type="ECO:0000313" key="6">
    <source>
        <dbReference type="EMBL" id="MBB5895523.1"/>
    </source>
</evidence>
<reference evidence="6 7" key="1">
    <citation type="submission" date="2020-08" db="EMBL/GenBank/DDBJ databases">
        <title>Sequencing the genomes of 1000 actinobacteria strains.</title>
        <authorList>
            <person name="Klenk H.-P."/>
        </authorList>
    </citation>
    <scope>NUCLEOTIDE SEQUENCE [LARGE SCALE GENOMIC DNA]</scope>
    <source>
        <strain evidence="6 7">DSM 43851</strain>
    </source>
</reference>
<dbReference type="InterPro" id="IPR011075">
    <property type="entry name" value="TetR_C"/>
</dbReference>
<dbReference type="GO" id="GO:0003700">
    <property type="term" value="F:DNA-binding transcription factor activity"/>
    <property type="evidence" value="ECO:0007669"/>
    <property type="project" value="TreeGrafter"/>
</dbReference>
<dbReference type="EMBL" id="JACHIR010000001">
    <property type="protein sequence ID" value="MBB5895523.1"/>
    <property type="molecule type" value="Genomic_DNA"/>
</dbReference>
<dbReference type="PANTHER" id="PTHR30055">
    <property type="entry name" value="HTH-TYPE TRANSCRIPTIONAL REGULATOR RUTR"/>
    <property type="match status" value="1"/>
</dbReference>
<keyword evidence="2 4" id="KW-0238">DNA-binding</keyword>
<evidence type="ECO:0000256" key="4">
    <source>
        <dbReference type="PROSITE-ProRule" id="PRU00335"/>
    </source>
</evidence>
<dbReference type="InterPro" id="IPR036271">
    <property type="entry name" value="Tet_transcr_reg_TetR-rel_C_sf"/>
</dbReference>
<keyword evidence="3" id="KW-0804">Transcription</keyword>
<feature type="domain" description="HTH tetR-type" evidence="5">
    <location>
        <begin position="9"/>
        <end position="69"/>
    </location>
</feature>
<dbReference type="SUPFAM" id="SSF46689">
    <property type="entry name" value="Homeodomain-like"/>
    <property type="match status" value="1"/>
</dbReference>
<accession>A0A7W9NKR1</accession>
<dbReference type="SUPFAM" id="SSF48498">
    <property type="entry name" value="Tetracyclin repressor-like, C-terminal domain"/>
    <property type="match status" value="1"/>
</dbReference>
<protein>
    <submittedName>
        <fullName evidence="6">AcrR family transcriptional regulator</fullName>
    </submittedName>
</protein>
<organism evidence="6 7">
    <name type="scientific">Kutzneria kofuensis</name>
    <dbReference type="NCBI Taxonomy" id="103725"/>
    <lineage>
        <taxon>Bacteria</taxon>
        <taxon>Bacillati</taxon>
        <taxon>Actinomycetota</taxon>
        <taxon>Actinomycetes</taxon>
        <taxon>Pseudonocardiales</taxon>
        <taxon>Pseudonocardiaceae</taxon>
        <taxon>Kutzneria</taxon>
    </lineage>
</organism>